<evidence type="ECO:0000256" key="2">
    <source>
        <dbReference type="ARBA" id="ARBA00013064"/>
    </source>
</evidence>
<dbReference type="CDD" id="cd16343">
    <property type="entry name" value="LMWPTP"/>
    <property type="match status" value="1"/>
</dbReference>
<evidence type="ECO:0000313" key="7">
    <source>
        <dbReference type="EMBL" id="ADU92155.1"/>
    </source>
</evidence>
<accession>A0A654KIC5</accession>
<evidence type="ECO:0000256" key="4">
    <source>
        <dbReference type="ARBA" id="ARBA00022912"/>
    </source>
</evidence>
<evidence type="ECO:0000256" key="1">
    <source>
        <dbReference type="ARBA" id="ARBA00011063"/>
    </source>
</evidence>
<dbReference type="EC" id="3.1.3.48" evidence="2"/>
<dbReference type="PRINTS" id="PR00719">
    <property type="entry name" value="LMWPTPASE"/>
</dbReference>
<dbReference type="Pfam" id="PF01451">
    <property type="entry name" value="LMWPc"/>
    <property type="match status" value="1"/>
</dbReference>
<gene>
    <name evidence="7" type="ordered locus">TEQUI_1235</name>
</gene>
<evidence type="ECO:0000259" key="6">
    <source>
        <dbReference type="SMART" id="SM00226"/>
    </source>
</evidence>
<proteinExistence type="inferred from homology"/>
<protein>
    <recommendedName>
        <fullName evidence="2">protein-tyrosine-phosphatase</fullName>
        <ecNumber evidence="2">3.1.3.48</ecNumber>
    </recommendedName>
</protein>
<dbReference type="PANTHER" id="PTHR11717">
    <property type="entry name" value="LOW MOLECULAR WEIGHT PROTEIN TYROSINE PHOSPHATASE"/>
    <property type="match status" value="1"/>
</dbReference>
<dbReference type="SMART" id="SM00226">
    <property type="entry name" value="LMWPc"/>
    <property type="match status" value="1"/>
</dbReference>
<dbReference type="InterPro" id="IPR017867">
    <property type="entry name" value="Tyr_phospatase_low_mol_wt"/>
</dbReference>
<dbReference type="AlphaFoldDB" id="A0A654KIC5"/>
<dbReference type="InterPro" id="IPR036196">
    <property type="entry name" value="Ptyr_pPase_sf"/>
</dbReference>
<reference evidence="7 8" key="1">
    <citation type="journal article" date="2011" name="J. Bacteriol.">
        <title>Genome sequence of Taylorella equigenitalis MCE9, the causative agent of contagious equine metritis.</title>
        <authorList>
            <person name="Hebert L."/>
            <person name="Moumen B."/>
            <person name="Duquesne F."/>
            <person name="Breuil M.F."/>
            <person name="Laugier C."/>
            <person name="Batto J.M."/>
            <person name="Renault P."/>
            <person name="Petry S."/>
        </authorList>
    </citation>
    <scope>NUCLEOTIDE SEQUENCE [LARGE SCALE GENOMIC DNA]</scope>
    <source>
        <strain evidence="7 8">MCE9</strain>
    </source>
</reference>
<evidence type="ECO:0000256" key="3">
    <source>
        <dbReference type="ARBA" id="ARBA00022801"/>
    </source>
</evidence>
<name>A0A654KIC5_TAYEM</name>
<dbReference type="Proteomes" id="UP000007472">
    <property type="component" value="Chromosome"/>
</dbReference>
<dbReference type="GO" id="GO:0004725">
    <property type="term" value="F:protein tyrosine phosphatase activity"/>
    <property type="evidence" value="ECO:0007669"/>
    <property type="project" value="UniProtKB-EC"/>
</dbReference>
<evidence type="ECO:0000256" key="5">
    <source>
        <dbReference type="PIRSR" id="PIRSR617867-1"/>
    </source>
</evidence>
<sequence>MGNICRSPCAEGILRNLVQEAGLQDSISIDSVATHDYHIGEPPDGRAQFVCRKRGIDISHIRAKKVTLEDIRNHDLVLAMDWESLTFLQQLSPKSQHYKLMLLMRYANDYEEATVPDPFYGGIDSFNKMMDYLDDACLGVFEVVSKRVGQYQSSEF</sequence>
<feature type="active site" evidence="5">
    <location>
        <position position="6"/>
    </location>
</feature>
<dbReference type="Gene3D" id="3.40.50.2300">
    <property type="match status" value="1"/>
</dbReference>
<dbReference type="SUPFAM" id="SSF52788">
    <property type="entry name" value="Phosphotyrosine protein phosphatases I"/>
    <property type="match status" value="1"/>
</dbReference>
<dbReference type="PANTHER" id="PTHR11717:SF7">
    <property type="entry name" value="LOW MOLECULAR WEIGHT PHOSPHOTYROSINE PROTEIN PHOSPHATASE"/>
    <property type="match status" value="1"/>
</dbReference>
<keyword evidence="3 7" id="KW-0378">Hydrolase</keyword>
<dbReference type="KEGG" id="teq:TEQUI_1235"/>
<organism evidence="7 8">
    <name type="scientific">Taylorella equigenitalis (strain MCE9)</name>
    <dbReference type="NCBI Taxonomy" id="937774"/>
    <lineage>
        <taxon>Bacteria</taxon>
        <taxon>Pseudomonadati</taxon>
        <taxon>Pseudomonadota</taxon>
        <taxon>Betaproteobacteria</taxon>
        <taxon>Burkholderiales</taxon>
        <taxon>Alcaligenaceae</taxon>
        <taxon>Taylorella</taxon>
    </lineage>
</organism>
<dbReference type="EMBL" id="CP002456">
    <property type="protein sequence ID" value="ADU92155.1"/>
    <property type="molecule type" value="Genomic_DNA"/>
</dbReference>
<feature type="domain" description="Phosphotyrosine protein phosphatase I" evidence="6">
    <location>
        <begin position="2"/>
        <end position="143"/>
    </location>
</feature>
<evidence type="ECO:0000313" key="8">
    <source>
        <dbReference type="Proteomes" id="UP000007472"/>
    </source>
</evidence>
<comment type="similarity">
    <text evidence="1">Belongs to the low molecular weight phosphotyrosine protein phosphatase family.</text>
</comment>
<dbReference type="InterPro" id="IPR023485">
    <property type="entry name" value="Ptyr_pPase"/>
</dbReference>
<feature type="active site" description="Proton donor" evidence="5">
    <location>
        <position position="117"/>
    </location>
</feature>
<dbReference type="InterPro" id="IPR050438">
    <property type="entry name" value="LMW_PTPase"/>
</dbReference>
<keyword evidence="4" id="KW-0904">Protein phosphatase</keyword>